<protein>
    <recommendedName>
        <fullName evidence="4">Large ribosomal subunit protein uL23m</fullName>
    </recommendedName>
</protein>
<dbReference type="GO" id="GO:0003735">
    <property type="term" value="F:structural constituent of ribosome"/>
    <property type="evidence" value="ECO:0007669"/>
    <property type="project" value="InterPro"/>
</dbReference>
<dbReference type="Gene3D" id="3.30.70.330">
    <property type="match status" value="1"/>
</dbReference>
<dbReference type="RefSeq" id="XP_040645976.1">
    <property type="nucleotide sequence ID" value="XM_040789023.1"/>
</dbReference>
<reference evidence="5 6" key="1">
    <citation type="journal article" date="2016" name="BMC Genomics">
        <title>Genome sequencing and secondary metabolism of the postharvest pathogen Penicillium griseofulvum.</title>
        <authorList>
            <person name="Banani H."/>
            <person name="Marcet-Houben M."/>
            <person name="Ballester A.R."/>
            <person name="Abbruscato P."/>
            <person name="Gonzalez-Candelas L."/>
            <person name="Gabaldon T."/>
            <person name="Spadaro D."/>
        </authorList>
    </citation>
    <scope>NUCLEOTIDE SEQUENCE [LARGE SCALE GENOMIC DNA]</scope>
    <source>
        <strain evidence="5 6">PG3</strain>
    </source>
</reference>
<keyword evidence="3" id="KW-0687">Ribonucleoprotein</keyword>
<dbReference type="InterPro" id="IPR013025">
    <property type="entry name" value="Ribosomal_uL23-like"/>
</dbReference>
<evidence type="ECO:0000313" key="5">
    <source>
        <dbReference type="EMBL" id="KXG47440.1"/>
    </source>
</evidence>
<dbReference type="Pfam" id="PF00276">
    <property type="entry name" value="Ribosomal_L23"/>
    <property type="match status" value="1"/>
</dbReference>
<dbReference type="SUPFAM" id="SSF54189">
    <property type="entry name" value="Ribosomal proteins S24e, L23 and L15e"/>
    <property type="match status" value="1"/>
</dbReference>
<evidence type="ECO:0000256" key="3">
    <source>
        <dbReference type="ARBA" id="ARBA00023274"/>
    </source>
</evidence>
<dbReference type="GeneID" id="63704323"/>
<dbReference type="Proteomes" id="UP000070168">
    <property type="component" value="Unassembled WGS sequence"/>
</dbReference>
<dbReference type="PANTHER" id="PTHR12059">
    <property type="entry name" value="RIBOSOMAL PROTEIN L23-RELATED"/>
    <property type="match status" value="1"/>
</dbReference>
<accession>A0A135LEW8</accession>
<proteinExistence type="inferred from homology"/>
<dbReference type="AlphaFoldDB" id="A0A135LEW8"/>
<keyword evidence="2 5" id="KW-0689">Ribosomal protein</keyword>
<dbReference type="OrthoDB" id="275582at2759"/>
<dbReference type="OMA" id="REMANTK"/>
<dbReference type="STRING" id="5078.A0A135LEW8"/>
<keyword evidence="6" id="KW-1185">Reference proteome</keyword>
<dbReference type="EMBL" id="LHQR01000065">
    <property type="protein sequence ID" value="KXG47440.1"/>
    <property type="molecule type" value="Genomic_DNA"/>
</dbReference>
<organism evidence="5 6">
    <name type="scientific">Penicillium patulum</name>
    <name type="common">Penicillium griseofulvum</name>
    <dbReference type="NCBI Taxonomy" id="5078"/>
    <lineage>
        <taxon>Eukaryota</taxon>
        <taxon>Fungi</taxon>
        <taxon>Dikarya</taxon>
        <taxon>Ascomycota</taxon>
        <taxon>Pezizomycotina</taxon>
        <taxon>Eurotiomycetes</taxon>
        <taxon>Eurotiomycetidae</taxon>
        <taxon>Eurotiales</taxon>
        <taxon>Aspergillaceae</taxon>
        <taxon>Penicillium</taxon>
    </lineage>
</organism>
<comment type="similarity">
    <text evidence="1">Belongs to the universal ribosomal protein uL23 family.</text>
</comment>
<name>A0A135LEW8_PENPA</name>
<dbReference type="GO" id="GO:0005762">
    <property type="term" value="C:mitochondrial large ribosomal subunit"/>
    <property type="evidence" value="ECO:0007669"/>
    <property type="project" value="TreeGrafter"/>
</dbReference>
<dbReference type="InterPro" id="IPR012677">
    <property type="entry name" value="Nucleotide-bd_a/b_plait_sf"/>
</dbReference>
<evidence type="ECO:0000256" key="4">
    <source>
        <dbReference type="ARBA" id="ARBA00039977"/>
    </source>
</evidence>
<dbReference type="GO" id="GO:0032543">
    <property type="term" value="P:mitochondrial translation"/>
    <property type="evidence" value="ECO:0007669"/>
    <property type="project" value="TreeGrafter"/>
</dbReference>
<dbReference type="PANTHER" id="PTHR12059:SF5">
    <property type="entry name" value="LARGE RIBOSOMAL SUBUNIT PROTEIN UL23M"/>
    <property type="match status" value="1"/>
</dbReference>
<evidence type="ECO:0000313" key="6">
    <source>
        <dbReference type="Proteomes" id="UP000070168"/>
    </source>
</evidence>
<evidence type="ECO:0000256" key="1">
    <source>
        <dbReference type="ARBA" id="ARBA00006700"/>
    </source>
</evidence>
<dbReference type="InterPro" id="IPR012678">
    <property type="entry name" value="Ribosomal_uL23/eL15/eS24_sf"/>
</dbReference>
<gene>
    <name evidence="5" type="ORF">PGRI_013100</name>
</gene>
<evidence type="ECO:0000256" key="2">
    <source>
        <dbReference type="ARBA" id="ARBA00022980"/>
    </source>
</evidence>
<comment type="caution">
    <text evidence="5">The sequence shown here is derived from an EMBL/GenBank/DDBJ whole genome shotgun (WGS) entry which is preliminary data.</text>
</comment>
<sequence length="253" mass="29143">MVRLSSVQAKALRRLQNQAAVQAPPKPKWPSNVGKPVYLIPAVLIGSIGHSPRNKKEPELIPRLIRPQFRVALVRTPNLTPRYAQFRVPLNFNKFDLRSYLWHLYGVASLGIRSYVQAQPITRVSRDGKGFGPWRRPKSQKRMTVELKEPFVYPEAPKDLTPWEHESWAKAEQFQIDLQEKENPKPNKGEKPDQELRNAYKEQAQALLEKKETWRPTWKALGLEPRKVTKNGGFIASSTLPAWYTKGRKHGAR</sequence>